<feature type="compositionally biased region" description="Polar residues" evidence="1">
    <location>
        <begin position="8"/>
        <end position="22"/>
    </location>
</feature>
<reference evidence="3" key="1">
    <citation type="submission" date="2014-03" db="EMBL/GenBank/DDBJ databases">
        <authorList>
            <person name="Aksoy S."/>
            <person name="Warren W."/>
            <person name="Wilson R.K."/>
        </authorList>
    </citation>
    <scope>NUCLEOTIDE SEQUENCE [LARGE SCALE GENOMIC DNA]</scope>
    <source>
        <strain evidence="3">IAEA</strain>
    </source>
</reference>
<accession>A0A1B0A207</accession>
<dbReference type="AlphaFoldDB" id="A0A1B0A207"/>
<protein>
    <submittedName>
        <fullName evidence="2">Uncharacterized protein</fullName>
    </submittedName>
</protein>
<feature type="region of interest" description="Disordered" evidence="1">
    <location>
        <begin position="1"/>
        <end position="24"/>
    </location>
</feature>
<organism evidence="2 3">
    <name type="scientific">Glossina pallidipes</name>
    <name type="common">Tsetse fly</name>
    <dbReference type="NCBI Taxonomy" id="7398"/>
    <lineage>
        <taxon>Eukaryota</taxon>
        <taxon>Metazoa</taxon>
        <taxon>Ecdysozoa</taxon>
        <taxon>Arthropoda</taxon>
        <taxon>Hexapoda</taxon>
        <taxon>Insecta</taxon>
        <taxon>Pterygota</taxon>
        <taxon>Neoptera</taxon>
        <taxon>Endopterygota</taxon>
        <taxon>Diptera</taxon>
        <taxon>Brachycera</taxon>
        <taxon>Muscomorpha</taxon>
        <taxon>Hippoboscoidea</taxon>
        <taxon>Glossinidae</taxon>
        <taxon>Glossina</taxon>
    </lineage>
</organism>
<sequence length="102" mass="11121">MKGLGSFSGVSDLQNNKVSKNMKTGVALNRSLGSKLSSTTEEISGMIKNEAPLILKPKNKQNSDSDLNKNVDPKSLKISNVHSKNDGLVMIDRCGDNKREKF</sequence>
<feature type="region of interest" description="Disordered" evidence="1">
    <location>
        <begin position="48"/>
        <end position="79"/>
    </location>
</feature>
<feature type="compositionally biased region" description="Basic and acidic residues" evidence="1">
    <location>
        <begin position="61"/>
        <end position="75"/>
    </location>
</feature>
<evidence type="ECO:0000313" key="3">
    <source>
        <dbReference type="Proteomes" id="UP000092445"/>
    </source>
</evidence>
<evidence type="ECO:0000313" key="2">
    <source>
        <dbReference type="EnsemblMetazoa" id="GPAI032073-PA"/>
    </source>
</evidence>
<dbReference type="EnsemblMetazoa" id="GPAI032073-RA">
    <property type="protein sequence ID" value="GPAI032073-PA"/>
    <property type="gene ID" value="GPAI032073"/>
</dbReference>
<keyword evidence="3" id="KW-1185">Reference proteome</keyword>
<dbReference type="Proteomes" id="UP000092445">
    <property type="component" value="Unassembled WGS sequence"/>
</dbReference>
<dbReference type="VEuPathDB" id="VectorBase:GPAI032073"/>
<name>A0A1B0A207_GLOPL</name>
<reference evidence="2" key="2">
    <citation type="submission" date="2020-05" db="UniProtKB">
        <authorList>
            <consortium name="EnsemblMetazoa"/>
        </authorList>
    </citation>
    <scope>IDENTIFICATION</scope>
    <source>
        <strain evidence="2">IAEA</strain>
    </source>
</reference>
<proteinExistence type="predicted"/>
<evidence type="ECO:0000256" key="1">
    <source>
        <dbReference type="SAM" id="MobiDB-lite"/>
    </source>
</evidence>